<name>A0AAE3XQ44_9BACT</name>
<gene>
    <name evidence="1" type="ORF">HNQ88_004143</name>
</gene>
<reference evidence="1" key="1">
    <citation type="submission" date="2023-07" db="EMBL/GenBank/DDBJ databases">
        <title>Genomic Encyclopedia of Type Strains, Phase IV (KMG-IV): sequencing the most valuable type-strain genomes for metagenomic binning, comparative biology and taxonomic classification.</title>
        <authorList>
            <person name="Goeker M."/>
        </authorList>
    </citation>
    <scope>NUCLEOTIDE SEQUENCE</scope>
    <source>
        <strain evidence="1">DSM 26174</strain>
    </source>
</reference>
<keyword evidence="2" id="KW-1185">Reference proteome</keyword>
<evidence type="ECO:0000313" key="1">
    <source>
        <dbReference type="EMBL" id="MDR6241067.1"/>
    </source>
</evidence>
<sequence>MESAALKNKKTNNTKLLKLKSCGMLYLIVIRSECTPFSLTTFSK</sequence>
<accession>A0AAE3XQ44</accession>
<organism evidence="1 2">
    <name type="scientific">Aureibacter tunicatorum</name>
    <dbReference type="NCBI Taxonomy" id="866807"/>
    <lineage>
        <taxon>Bacteria</taxon>
        <taxon>Pseudomonadati</taxon>
        <taxon>Bacteroidota</taxon>
        <taxon>Cytophagia</taxon>
        <taxon>Cytophagales</taxon>
        <taxon>Persicobacteraceae</taxon>
        <taxon>Aureibacter</taxon>
    </lineage>
</organism>
<comment type="caution">
    <text evidence="1">The sequence shown here is derived from an EMBL/GenBank/DDBJ whole genome shotgun (WGS) entry which is preliminary data.</text>
</comment>
<proteinExistence type="predicted"/>
<evidence type="ECO:0000313" key="2">
    <source>
        <dbReference type="Proteomes" id="UP001185092"/>
    </source>
</evidence>
<dbReference type="AlphaFoldDB" id="A0AAE3XQ44"/>
<protein>
    <submittedName>
        <fullName evidence="1">Uncharacterized protein</fullName>
    </submittedName>
</protein>
<dbReference type="Proteomes" id="UP001185092">
    <property type="component" value="Unassembled WGS sequence"/>
</dbReference>
<dbReference type="EMBL" id="JAVDQD010000006">
    <property type="protein sequence ID" value="MDR6241067.1"/>
    <property type="molecule type" value="Genomic_DNA"/>
</dbReference>